<dbReference type="AlphaFoldDB" id="A0A173ZLL0"/>
<dbReference type="RefSeq" id="WP_055263537.1">
    <property type="nucleotide sequence ID" value="NZ_CABIXQ010000002.1"/>
</dbReference>
<protein>
    <submittedName>
        <fullName evidence="8">Amino acid permease family protein</fullName>
    </submittedName>
</protein>
<evidence type="ECO:0000256" key="6">
    <source>
        <dbReference type="ARBA" id="ARBA00023136"/>
    </source>
</evidence>
<feature type="transmembrane region" description="Helical" evidence="7">
    <location>
        <begin position="290"/>
        <end position="311"/>
    </location>
</feature>
<feature type="transmembrane region" description="Helical" evidence="7">
    <location>
        <begin position="157"/>
        <end position="181"/>
    </location>
</feature>
<keyword evidence="3" id="KW-1003">Cell membrane</keyword>
<organism evidence="8 9">
    <name type="scientific">Clostridium disporicum</name>
    <dbReference type="NCBI Taxonomy" id="84024"/>
    <lineage>
        <taxon>Bacteria</taxon>
        <taxon>Bacillati</taxon>
        <taxon>Bacillota</taxon>
        <taxon>Clostridia</taxon>
        <taxon>Eubacteriales</taxon>
        <taxon>Clostridiaceae</taxon>
        <taxon>Clostridium</taxon>
    </lineage>
</organism>
<feature type="transmembrane region" description="Helical" evidence="7">
    <location>
        <begin position="415"/>
        <end position="435"/>
    </location>
</feature>
<evidence type="ECO:0000256" key="5">
    <source>
        <dbReference type="ARBA" id="ARBA00022989"/>
    </source>
</evidence>
<keyword evidence="2" id="KW-0813">Transport</keyword>
<evidence type="ECO:0000313" key="8">
    <source>
        <dbReference type="EMBL" id="CUN76108.1"/>
    </source>
</evidence>
<feature type="transmembrane region" description="Helical" evidence="7">
    <location>
        <begin position="41"/>
        <end position="64"/>
    </location>
</feature>
<reference evidence="8 9" key="1">
    <citation type="submission" date="2015-09" db="EMBL/GenBank/DDBJ databases">
        <authorList>
            <consortium name="Pathogen Informatics"/>
        </authorList>
    </citation>
    <scope>NUCLEOTIDE SEQUENCE [LARGE SCALE GENOMIC DNA]</scope>
    <source>
        <strain evidence="8 9">2789STDY5834856</strain>
    </source>
</reference>
<proteinExistence type="predicted"/>
<feature type="transmembrane region" description="Helical" evidence="7">
    <location>
        <begin position="346"/>
        <end position="365"/>
    </location>
</feature>
<accession>A0A173ZLL0</accession>
<evidence type="ECO:0000256" key="3">
    <source>
        <dbReference type="ARBA" id="ARBA00022475"/>
    </source>
</evidence>
<name>A0A173ZLL0_9CLOT</name>
<feature type="transmembrane region" description="Helical" evidence="7">
    <location>
        <begin position="201"/>
        <end position="217"/>
    </location>
</feature>
<feature type="transmembrane region" description="Helical" evidence="7">
    <location>
        <begin position="371"/>
        <end position="394"/>
    </location>
</feature>
<dbReference type="OrthoDB" id="92719at2"/>
<dbReference type="Pfam" id="PF13520">
    <property type="entry name" value="AA_permease_2"/>
    <property type="match status" value="1"/>
</dbReference>
<dbReference type="PIRSF" id="PIRSF006060">
    <property type="entry name" value="AA_transporter"/>
    <property type="match status" value="1"/>
</dbReference>
<dbReference type="Gene3D" id="1.20.1740.10">
    <property type="entry name" value="Amino acid/polyamine transporter I"/>
    <property type="match status" value="1"/>
</dbReference>
<dbReference type="InterPro" id="IPR050367">
    <property type="entry name" value="APC_superfamily"/>
</dbReference>
<dbReference type="InterPro" id="IPR002293">
    <property type="entry name" value="AA/rel_permease1"/>
</dbReference>
<feature type="transmembrane region" description="Helical" evidence="7">
    <location>
        <begin position="128"/>
        <end position="145"/>
    </location>
</feature>
<dbReference type="GO" id="GO:0005886">
    <property type="term" value="C:plasma membrane"/>
    <property type="evidence" value="ECO:0007669"/>
    <property type="project" value="UniProtKB-SubCell"/>
</dbReference>
<dbReference type="PANTHER" id="PTHR42770:SF15">
    <property type="entry name" value="GLUTAMATE_GAMMA-AMINOBUTYRATE ANTIPORTER-RELATED"/>
    <property type="match status" value="1"/>
</dbReference>
<evidence type="ECO:0000256" key="1">
    <source>
        <dbReference type="ARBA" id="ARBA00004651"/>
    </source>
</evidence>
<evidence type="ECO:0000256" key="7">
    <source>
        <dbReference type="SAM" id="Phobius"/>
    </source>
</evidence>
<keyword evidence="4 7" id="KW-0812">Transmembrane</keyword>
<feature type="transmembrane region" description="Helical" evidence="7">
    <location>
        <begin position="9"/>
        <end position="29"/>
    </location>
</feature>
<keyword evidence="5 7" id="KW-1133">Transmembrane helix</keyword>
<dbReference type="Proteomes" id="UP000095594">
    <property type="component" value="Unassembled WGS sequence"/>
</dbReference>
<dbReference type="GO" id="GO:0022857">
    <property type="term" value="F:transmembrane transporter activity"/>
    <property type="evidence" value="ECO:0007669"/>
    <property type="project" value="InterPro"/>
</dbReference>
<sequence length="475" mass="52826">MTENNNKKIMWYSLALMAFSGVWGFGNVINGFSEYNGLQAIVAWIIIFAIYFVPYALMVGELGSAFKNHGGGVSSWVGETINPKIAYFAGWTYWIVHMPYLSQKPNSFMIASSWAIFQDGRISQMNPVLLQVSCLIVFIVALYIAGKGINPLKKLSALAGSSMFIMSMLFILLMLAAPAITNVQLNQIDWSWSTFMPKFDGAFFTSLSILVFAVGGCEKISPYVNQMKDPAKGFSRGMIALAVMVAVTAILGTISLGLMIDSNNIPKDLMTNGAYYAFQKLGEYYKLGNLFVILYAITNMIGQFAVLIISIDAPLRMLLNSGDRKYIPEKLFAKNENGAYVNGHKLIFVIVSILIIVPAMGIGSVDELVRWLVKLNAVCMPLRYLWVFVAYIALKKAGDKFEREYYFVKNKTLGIIIGIWCFAFTAFACIGGMYSEDKFQLILNIVTPFILILLGFILPQFAKKNKNTNSLKETA</sequence>
<evidence type="ECO:0000256" key="2">
    <source>
        <dbReference type="ARBA" id="ARBA00022448"/>
    </source>
</evidence>
<comment type="subcellular location">
    <subcellularLocation>
        <location evidence="1">Cell membrane</location>
        <topology evidence="1">Multi-pass membrane protein</topology>
    </subcellularLocation>
</comment>
<dbReference type="PANTHER" id="PTHR42770">
    <property type="entry name" value="AMINO ACID TRANSPORTER-RELATED"/>
    <property type="match status" value="1"/>
</dbReference>
<evidence type="ECO:0000256" key="4">
    <source>
        <dbReference type="ARBA" id="ARBA00022692"/>
    </source>
</evidence>
<gene>
    <name evidence="8" type="primary">ycaM</name>
    <name evidence="8" type="ORF">ERS852471_00480</name>
</gene>
<evidence type="ECO:0000313" key="9">
    <source>
        <dbReference type="Proteomes" id="UP000095594"/>
    </source>
</evidence>
<feature type="transmembrane region" description="Helical" evidence="7">
    <location>
        <begin position="238"/>
        <end position="260"/>
    </location>
</feature>
<feature type="transmembrane region" description="Helical" evidence="7">
    <location>
        <begin position="441"/>
        <end position="462"/>
    </location>
</feature>
<keyword evidence="6 7" id="KW-0472">Membrane</keyword>
<dbReference type="EMBL" id="CYZX01000002">
    <property type="protein sequence ID" value="CUN76108.1"/>
    <property type="molecule type" value="Genomic_DNA"/>
</dbReference>